<dbReference type="EMBL" id="JADCUA010000008">
    <property type="protein sequence ID" value="KAH9837663.1"/>
    <property type="molecule type" value="Genomic_DNA"/>
</dbReference>
<accession>A0ABQ8KI78</accession>
<gene>
    <name evidence="1" type="ORF">C8Q71DRAFT_706310</name>
</gene>
<proteinExistence type="predicted"/>
<keyword evidence="2" id="KW-1185">Reference proteome</keyword>
<evidence type="ECO:0000313" key="2">
    <source>
        <dbReference type="Proteomes" id="UP000814176"/>
    </source>
</evidence>
<evidence type="ECO:0008006" key="3">
    <source>
        <dbReference type="Google" id="ProtNLM"/>
    </source>
</evidence>
<dbReference type="InterPro" id="IPR036397">
    <property type="entry name" value="RNaseH_sf"/>
</dbReference>
<organism evidence="1 2">
    <name type="scientific">Rhodofomes roseus</name>
    <dbReference type="NCBI Taxonomy" id="34475"/>
    <lineage>
        <taxon>Eukaryota</taxon>
        <taxon>Fungi</taxon>
        <taxon>Dikarya</taxon>
        <taxon>Basidiomycota</taxon>
        <taxon>Agaricomycotina</taxon>
        <taxon>Agaricomycetes</taxon>
        <taxon>Polyporales</taxon>
        <taxon>Rhodofomes</taxon>
    </lineage>
</organism>
<dbReference type="GeneID" id="72001228"/>
<name>A0ABQ8KI78_9APHY</name>
<dbReference type="Gene3D" id="3.30.420.10">
    <property type="entry name" value="Ribonuclease H-like superfamily/Ribonuclease H"/>
    <property type="match status" value="1"/>
</dbReference>
<evidence type="ECO:0000313" key="1">
    <source>
        <dbReference type="EMBL" id="KAH9837663.1"/>
    </source>
</evidence>
<sequence length="338" mass="38729">MYEDRETESIWVTTPEDLPTSTNTRGEALAALKVVQDAPKDAPLRIICSSRRLITDLTVRLSRWEDKGWIGIADAQLLRTLVNHLRQRCAPTILSTPESPQEQQRAQRATDLAAEQLRTGHPNQVPMATNPSFNLSGAKMSSLTQSTAYRGIRLAKRPQNRRGTERRIKDVLKHLVDAGTPNTSEAAIWRSLRNKDLHKKTTDFLWKSLHGTHRIGDFWDNIPGYEDRGRCAICNVLETMEHILVNCKAKGRAEVWTLTKALWKRKKQPWKQPKMEDILASGMGLYPTRGGSKRREHLSRLWRIIIPEVAYLIWKLRCERVIAHAEDDDWQHASRAIT</sequence>
<dbReference type="Proteomes" id="UP000814176">
    <property type="component" value="Unassembled WGS sequence"/>
</dbReference>
<protein>
    <recommendedName>
        <fullName evidence="3">Reverse transcriptase zinc-binding domain-containing protein</fullName>
    </recommendedName>
</protein>
<reference evidence="1 2" key="1">
    <citation type="journal article" date="2021" name="Environ. Microbiol.">
        <title>Gene family expansions and transcriptome signatures uncover fungal adaptations to wood decay.</title>
        <authorList>
            <person name="Hage H."/>
            <person name="Miyauchi S."/>
            <person name="Viragh M."/>
            <person name="Drula E."/>
            <person name="Min B."/>
            <person name="Chaduli D."/>
            <person name="Navarro D."/>
            <person name="Favel A."/>
            <person name="Norest M."/>
            <person name="Lesage-Meessen L."/>
            <person name="Balint B."/>
            <person name="Merenyi Z."/>
            <person name="de Eugenio L."/>
            <person name="Morin E."/>
            <person name="Martinez A.T."/>
            <person name="Baldrian P."/>
            <person name="Stursova M."/>
            <person name="Martinez M.J."/>
            <person name="Novotny C."/>
            <person name="Magnuson J.K."/>
            <person name="Spatafora J.W."/>
            <person name="Maurice S."/>
            <person name="Pangilinan J."/>
            <person name="Andreopoulos W."/>
            <person name="LaButti K."/>
            <person name="Hundley H."/>
            <person name="Na H."/>
            <person name="Kuo A."/>
            <person name="Barry K."/>
            <person name="Lipzen A."/>
            <person name="Henrissat B."/>
            <person name="Riley R."/>
            <person name="Ahrendt S."/>
            <person name="Nagy L.G."/>
            <person name="Grigoriev I.V."/>
            <person name="Martin F."/>
            <person name="Rosso M.N."/>
        </authorList>
    </citation>
    <scope>NUCLEOTIDE SEQUENCE [LARGE SCALE GENOMIC DNA]</scope>
    <source>
        <strain evidence="1 2">CIRM-BRFM 1785</strain>
    </source>
</reference>
<comment type="caution">
    <text evidence="1">The sequence shown here is derived from an EMBL/GenBank/DDBJ whole genome shotgun (WGS) entry which is preliminary data.</text>
</comment>
<dbReference type="RefSeq" id="XP_047779701.1">
    <property type="nucleotide sequence ID" value="XM_047920496.1"/>
</dbReference>